<feature type="transmembrane region" description="Helical" evidence="4">
    <location>
        <begin position="28"/>
        <end position="48"/>
    </location>
</feature>
<dbReference type="GO" id="GO:0008758">
    <property type="term" value="F:UDP-2,3-diacylglucosamine hydrolase activity"/>
    <property type="evidence" value="ECO:0007669"/>
    <property type="project" value="TreeGrafter"/>
</dbReference>
<dbReference type="InterPro" id="IPR051158">
    <property type="entry name" value="Metallophosphoesterase_sf"/>
</dbReference>
<protein>
    <submittedName>
        <fullName evidence="6">Putative phosphodiesterase</fullName>
    </submittedName>
</protein>
<keyword evidence="1" id="KW-0479">Metal-binding</keyword>
<proteinExistence type="predicted"/>
<gene>
    <name evidence="6" type="ORF">HNR12_003646</name>
</gene>
<evidence type="ECO:0000256" key="1">
    <source>
        <dbReference type="ARBA" id="ARBA00022723"/>
    </source>
</evidence>
<comment type="caution">
    <text evidence="6">The sequence shown here is derived from an EMBL/GenBank/DDBJ whole genome shotgun (WGS) entry which is preliminary data.</text>
</comment>
<reference evidence="6 7" key="1">
    <citation type="submission" date="2020-07" db="EMBL/GenBank/DDBJ databases">
        <title>Sequencing the genomes of 1000 actinobacteria strains.</title>
        <authorList>
            <person name="Klenk H.-P."/>
        </authorList>
    </citation>
    <scope>NUCLEOTIDE SEQUENCE [LARGE SCALE GENOMIC DNA]</scope>
    <source>
        <strain evidence="6 7">DSM 45927</strain>
    </source>
</reference>
<evidence type="ECO:0000256" key="2">
    <source>
        <dbReference type="ARBA" id="ARBA00022801"/>
    </source>
</evidence>
<evidence type="ECO:0000259" key="5">
    <source>
        <dbReference type="Pfam" id="PF00149"/>
    </source>
</evidence>
<feature type="compositionally biased region" description="Low complexity" evidence="3">
    <location>
        <begin position="498"/>
        <end position="509"/>
    </location>
</feature>
<accession>A0A853BNZ9</accession>
<sequence length="535" mass="56551">MLSRLSPRLAAAGRALPGRFARLRRGRAWRVAAVVAAGLLGGWLGLLLGGQVVTPIGPADIELSVSPDWNGETVLDVSPLGKLEFDTHAAPLRFEAGISEIRFSAAEEMFQDPEAIDRMAASIGSELRTGVIRLFVQAVVAAVLGAALTALAVFRDWRRAGFSALTALAVLAGAGGLTYATFNPAAIAEPRYTGLLAGAPQVVGSAENVVNRFSQYREQLAGLVGNVSQLYEATSALPVYENDDDTVRVLHVSDIHLNPASWNVIRSLTEQFQIDVVVDTGDITDRGSAAEDVFVDDIGSLDVPYVWVRGAHDSMGTQRAVEAQENAVVLDGDTAEVRGITFYGAGDPRFSPDQTRDNPGDEELAAIGAEQAEEAAAAEDEVDIAVLHDRAQAEAFSGRVPLVLTGHGHNRWTEVEPTGTRFFAQGSTGGAGLRGLDRGDDDPTPYEASVLYIDPGTDRLQAWDDITLGGLGLTSAQIERHIEEDPDRALSPPPPTDAPTRTPTPSAPAEEGQTPTLPGGRPEPSPTAPTPPSPS</sequence>
<dbReference type="EMBL" id="JACCFO010000001">
    <property type="protein sequence ID" value="NYI97369.1"/>
    <property type="molecule type" value="Genomic_DNA"/>
</dbReference>
<dbReference type="InterPro" id="IPR004843">
    <property type="entry name" value="Calcineurin-like_PHP"/>
</dbReference>
<feature type="transmembrane region" description="Helical" evidence="4">
    <location>
        <begin position="161"/>
        <end position="182"/>
    </location>
</feature>
<keyword evidence="4" id="KW-0812">Transmembrane</keyword>
<dbReference type="AlphaFoldDB" id="A0A853BNZ9"/>
<feature type="domain" description="Calcineurin-like phosphoesterase" evidence="5">
    <location>
        <begin position="248"/>
        <end position="409"/>
    </location>
</feature>
<dbReference type="PANTHER" id="PTHR31302:SF31">
    <property type="entry name" value="PHOSPHODIESTERASE YAEI"/>
    <property type="match status" value="1"/>
</dbReference>
<dbReference type="Gene3D" id="3.60.21.10">
    <property type="match status" value="1"/>
</dbReference>
<dbReference type="GO" id="GO:0046872">
    <property type="term" value="F:metal ion binding"/>
    <property type="evidence" value="ECO:0007669"/>
    <property type="project" value="UniProtKB-KW"/>
</dbReference>
<keyword evidence="2" id="KW-0378">Hydrolase</keyword>
<evidence type="ECO:0000256" key="3">
    <source>
        <dbReference type="SAM" id="MobiDB-lite"/>
    </source>
</evidence>
<dbReference type="SUPFAM" id="SSF56300">
    <property type="entry name" value="Metallo-dependent phosphatases"/>
    <property type="match status" value="1"/>
</dbReference>
<name>A0A853BNZ9_9ACTN</name>
<dbReference type="GO" id="GO:0009245">
    <property type="term" value="P:lipid A biosynthetic process"/>
    <property type="evidence" value="ECO:0007669"/>
    <property type="project" value="TreeGrafter"/>
</dbReference>
<dbReference type="Pfam" id="PF00149">
    <property type="entry name" value="Metallophos"/>
    <property type="match status" value="1"/>
</dbReference>
<feature type="transmembrane region" description="Helical" evidence="4">
    <location>
        <begin position="134"/>
        <end position="154"/>
    </location>
</feature>
<feature type="compositionally biased region" description="Pro residues" evidence="3">
    <location>
        <begin position="521"/>
        <end position="535"/>
    </location>
</feature>
<keyword evidence="4" id="KW-1133">Transmembrane helix</keyword>
<evidence type="ECO:0000313" key="7">
    <source>
        <dbReference type="Proteomes" id="UP000575985"/>
    </source>
</evidence>
<keyword evidence="7" id="KW-1185">Reference proteome</keyword>
<evidence type="ECO:0000313" key="6">
    <source>
        <dbReference type="EMBL" id="NYI97369.1"/>
    </source>
</evidence>
<evidence type="ECO:0000256" key="4">
    <source>
        <dbReference type="SAM" id="Phobius"/>
    </source>
</evidence>
<dbReference type="PANTHER" id="PTHR31302">
    <property type="entry name" value="TRANSMEMBRANE PROTEIN WITH METALLOPHOSPHOESTERASE DOMAIN-RELATED"/>
    <property type="match status" value="1"/>
</dbReference>
<dbReference type="InterPro" id="IPR029052">
    <property type="entry name" value="Metallo-depent_PP-like"/>
</dbReference>
<keyword evidence="4" id="KW-0472">Membrane</keyword>
<organism evidence="6 7">
    <name type="scientific">Streptomonospora nanhaiensis</name>
    <dbReference type="NCBI Taxonomy" id="1323731"/>
    <lineage>
        <taxon>Bacteria</taxon>
        <taxon>Bacillati</taxon>
        <taxon>Actinomycetota</taxon>
        <taxon>Actinomycetes</taxon>
        <taxon>Streptosporangiales</taxon>
        <taxon>Nocardiopsidaceae</taxon>
        <taxon>Streptomonospora</taxon>
    </lineage>
</organism>
<dbReference type="Proteomes" id="UP000575985">
    <property type="component" value="Unassembled WGS sequence"/>
</dbReference>
<feature type="region of interest" description="Disordered" evidence="3">
    <location>
        <begin position="479"/>
        <end position="535"/>
    </location>
</feature>
<dbReference type="GO" id="GO:0016020">
    <property type="term" value="C:membrane"/>
    <property type="evidence" value="ECO:0007669"/>
    <property type="project" value="GOC"/>
</dbReference>